<evidence type="ECO:0000259" key="3">
    <source>
        <dbReference type="Pfam" id="PF01154"/>
    </source>
</evidence>
<sequence length="478" mass="54128">MNFIEPKEVNFNSIILPLSASKKMRMKTGIDAISFDVANIHLPIKTLAVARNIEPEKLEKGLGLIKMTLPDVHQDAVVFGANALTRLILENEINLNEISRIYVGTESGIDSSKPISSFLISLMEQKFGEDSLAECDVVDFTFACIGGVDALQNCIDFVKLNPAKKAIVVTTDFAKYDLNSTGEYTQGAGALAMLVSSNPRIIAFDENWATSTKGVFDFFKPYRTISKETITQNESNDPWFDNLEAEIEIHKDQPVFDGQYSNQCYMDRTRSAYFSFKKLKNTSETLYNSWNSIIMHLPYSFQGRRMLSEIYALDHADKIIAEHIEPADYQTKIKEVAKSDEYKKFVTDKLQPAELASSLIGNLYTGSIFMGLLSTLAHYYDTKQEVAGTKFGFLAYGSGSKSKVFEGTIQAEWQSALAKTKLFENLEESIEIDFETYESLHKKEQKQSIRTPKNEWILDRIEKEIPNLIGARYYKWID</sequence>
<dbReference type="STRING" id="946677.SAMN05444484_102643"/>
<evidence type="ECO:0000256" key="1">
    <source>
        <dbReference type="ARBA" id="ARBA00007061"/>
    </source>
</evidence>
<proteinExistence type="inferred from homology"/>
<dbReference type="EMBL" id="FRBT01000002">
    <property type="protein sequence ID" value="SHL80779.1"/>
    <property type="molecule type" value="Genomic_DNA"/>
</dbReference>
<dbReference type="Gene3D" id="3.40.47.10">
    <property type="match status" value="1"/>
</dbReference>
<evidence type="ECO:0000256" key="2">
    <source>
        <dbReference type="ARBA" id="ARBA00022679"/>
    </source>
</evidence>
<dbReference type="InterPro" id="IPR016039">
    <property type="entry name" value="Thiolase-like"/>
</dbReference>
<dbReference type="Pfam" id="PF08540">
    <property type="entry name" value="HMG_CoA_synt_C"/>
    <property type="match status" value="1"/>
</dbReference>
<dbReference type="PANTHER" id="PTHR43323">
    <property type="entry name" value="3-HYDROXY-3-METHYLGLUTARYL COENZYME A SYNTHASE"/>
    <property type="match status" value="1"/>
</dbReference>
<reference evidence="6" key="1">
    <citation type="submission" date="2016-11" db="EMBL/GenBank/DDBJ databases">
        <authorList>
            <person name="Varghese N."/>
            <person name="Submissions S."/>
        </authorList>
    </citation>
    <scope>NUCLEOTIDE SEQUENCE [LARGE SCALE GENOMIC DNA]</scope>
    <source>
        <strain evidence="6">DSM 24724</strain>
    </source>
</reference>
<feature type="domain" description="Hydroxymethylglutaryl-coenzyme A synthase C-terminal" evidence="4">
    <location>
        <begin position="250"/>
        <end position="445"/>
    </location>
</feature>
<gene>
    <name evidence="5" type="ORF">SAMN05444484_102643</name>
</gene>
<organism evidence="5 6">
    <name type="scientific">Flavobacterium chilense</name>
    <dbReference type="NCBI Taxonomy" id="946677"/>
    <lineage>
        <taxon>Bacteria</taxon>
        <taxon>Pseudomonadati</taxon>
        <taxon>Bacteroidota</taxon>
        <taxon>Flavobacteriia</taxon>
        <taxon>Flavobacteriales</taxon>
        <taxon>Flavobacteriaceae</taxon>
        <taxon>Flavobacterium</taxon>
    </lineage>
</organism>
<protein>
    <submittedName>
        <fullName evidence="5">Hydroxymethylglutaryl-CoA synthase</fullName>
    </submittedName>
</protein>
<evidence type="ECO:0000313" key="6">
    <source>
        <dbReference type="Proteomes" id="UP000184028"/>
    </source>
</evidence>
<keyword evidence="2" id="KW-0808">Transferase</keyword>
<feature type="domain" description="Hydroxymethylglutaryl-coenzyme A synthase N-terminal" evidence="3">
    <location>
        <begin position="30"/>
        <end position="197"/>
    </location>
</feature>
<evidence type="ECO:0000313" key="5">
    <source>
        <dbReference type="EMBL" id="SHL80779.1"/>
    </source>
</evidence>
<keyword evidence="6" id="KW-1185">Reference proteome</keyword>
<accession>A0A1M7DNN3</accession>
<dbReference type="GO" id="GO:0006084">
    <property type="term" value="P:acetyl-CoA metabolic process"/>
    <property type="evidence" value="ECO:0007669"/>
    <property type="project" value="InterPro"/>
</dbReference>
<dbReference type="CDD" id="cd00827">
    <property type="entry name" value="init_cond_enzymes"/>
    <property type="match status" value="1"/>
</dbReference>
<dbReference type="PANTHER" id="PTHR43323:SF2">
    <property type="entry name" value="HYDROXYMETHYLGLUTARYL-COA SYNTHASE"/>
    <property type="match status" value="1"/>
</dbReference>
<comment type="similarity">
    <text evidence="1">Belongs to the thiolase-like superfamily. HMG-CoA synthase family.</text>
</comment>
<dbReference type="InterPro" id="IPR013746">
    <property type="entry name" value="HMG_CoA_synt_C_dom"/>
</dbReference>
<dbReference type="Pfam" id="PF01154">
    <property type="entry name" value="HMG_CoA_synt_N"/>
    <property type="match status" value="1"/>
</dbReference>
<dbReference type="GO" id="GO:0004421">
    <property type="term" value="F:hydroxymethylglutaryl-CoA synthase activity"/>
    <property type="evidence" value="ECO:0007669"/>
    <property type="project" value="InterPro"/>
</dbReference>
<dbReference type="InterPro" id="IPR013528">
    <property type="entry name" value="HMG_CoA_synth_N"/>
</dbReference>
<name>A0A1M7DNN3_9FLAO</name>
<dbReference type="AlphaFoldDB" id="A0A1M7DNN3"/>
<dbReference type="Proteomes" id="UP000184028">
    <property type="component" value="Unassembled WGS sequence"/>
</dbReference>
<dbReference type="SUPFAM" id="SSF53901">
    <property type="entry name" value="Thiolase-like"/>
    <property type="match status" value="2"/>
</dbReference>
<evidence type="ECO:0000259" key="4">
    <source>
        <dbReference type="Pfam" id="PF08540"/>
    </source>
</evidence>